<dbReference type="Proteomes" id="UP000515163">
    <property type="component" value="Unplaced"/>
</dbReference>
<dbReference type="OrthoDB" id="414243at2759"/>
<dbReference type="InterPro" id="IPR004045">
    <property type="entry name" value="Glutathione_S-Trfase_N"/>
</dbReference>
<dbReference type="InterPro" id="IPR010987">
    <property type="entry name" value="Glutathione-S-Trfase_C-like"/>
</dbReference>
<dbReference type="KEGG" id="aten:116306881"/>
<dbReference type="PROSITE" id="PS50405">
    <property type="entry name" value="GST_CTER"/>
    <property type="match status" value="1"/>
</dbReference>
<dbReference type="InterPro" id="IPR050213">
    <property type="entry name" value="GST_superfamily"/>
</dbReference>
<evidence type="ECO:0000313" key="5">
    <source>
        <dbReference type="RefSeq" id="XP_031572874.1"/>
    </source>
</evidence>
<evidence type="ECO:0000259" key="2">
    <source>
        <dbReference type="PROSITE" id="PS50405"/>
    </source>
</evidence>
<dbReference type="FunFam" id="1.20.1050.10:FF:000030">
    <property type="entry name" value="Glutathione S-transferase S1"/>
    <property type="match status" value="1"/>
</dbReference>
<gene>
    <name evidence="4 5" type="primary">LOC116306881</name>
</gene>
<dbReference type="InterPro" id="IPR040079">
    <property type="entry name" value="Glutathione_S-Trfase"/>
</dbReference>
<dbReference type="InterPro" id="IPR036282">
    <property type="entry name" value="Glutathione-S-Trfase_C_sf"/>
</dbReference>
<proteinExistence type="predicted"/>
<dbReference type="SFLD" id="SFLDS00019">
    <property type="entry name" value="Glutathione_Transferase_(cytos"/>
    <property type="match status" value="1"/>
</dbReference>
<feature type="domain" description="GST C-terminal" evidence="2">
    <location>
        <begin position="84"/>
        <end position="212"/>
    </location>
</feature>
<dbReference type="SFLD" id="SFLDG00363">
    <property type="entry name" value="AMPS_(cytGST):_Alpha-__Mu-__Pi"/>
    <property type="match status" value="1"/>
</dbReference>
<dbReference type="PANTHER" id="PTHR11571:SF150">
    <property type="entry name" value="GLUTATHIONE S-TRANSFERASE"/>
    <property type="match status" value="1"/>
</dbReference>
<dbReference type="GO" id="GO:0004364">
    <property type="term" value="F:glutathione transferase activity"/>
    <property type="evidence" value="ECO:0007669"/>
    <property type="project" value="TreeGrafter"/>
</dbReference>
<dbReference type="CDD" id="cd03039">
    <property type="entry name" value="GST_N_Sigma_like"/>
    <property type="match status" value="1"/>
</dbReference>
<sequence>MANYNLVYFDLRGRGESIRMVLAFTGVKYTEERVTMEGWPEIKSSGRCPFGQLPLLELGNGRVISQSVAILRFLALENGVAPDNAYERARADMIVDSVKDMEDKMAMLYWEKDEQRKAQLNTSIYDDNLPKLMGFLTKILEGNNGGKGYLVGNKISYADINVFGFFNGYLGGGKLEVPEQIKAFPLLVDLYNRVMNEPKILEYLKNRKPNPDWYPY</sequence>
<dbReference type="InterPro" id="IPR004046">
    <property type="entry name" value="GST_C"/>
</dbReference>
<dbReference type="SUPFAM" id="SSF52833">
    <property type="entry name" value="Thioredoxin-like"/>
    <property type="match status" value="1"/>
</dbReference>
<evidence type="ECO:0000313" key="3">
    <source>
        <dbReference type="Proteomes" id="UP000515163"/>
    </source>
</evidence>
<organism evidence="3 5">
    <name type="scientific">Actinia tenebrosa</name>
    <name type="common">Australian red waratah sea anemone</name>
    <dbReference type="NCBI Taxonomy" id="6105"/>
    <lineage>
        <taxon>Eukaryota</taxon>
        <taxon>Metazoa</taxon>
        <taxon>Cnidaria</taxon>
        <taxon>Anthozoa</taxon>
        <taxon>Hexacorallia</taxon>
        <taxon>Actiniaria</taxon>
        <taxon>Actiniidae</taxon>
        <taxon>Actinia</taxon>
    </lineage>
</organism>
<keyword evidence="3" id="KW-1185">Reference proteome</keyword>
<feature type="domain" description="GST N-terminal" evidence="1">
    <location>
        <begin position="2"/>
        <end position="82"/>
    </location>
</feature>
<name>A0A6P8J0A8_ACTTE</name>
<dbReference type="Gene3D" id="1.20.1050.10">
    <property type="match status" value="1"/>
</dbReference>
<evidence type="ECO:0000313" key="4">
    <source>
        <dbReference type="RefSeq" id="XP_031572873.1"/>
    </source>
</evidence>
<dbReference type="GeneID" id="116306881"/>
<dbReference type="PANTHER" id="PTHR11571">
    <property type="entry name" value="GLUTATHIONE S-TRANSFERASE"/>
    <property type="match status" value="1"/>
</dbReference>
<dbReference type="Pfam" id="PF02798">
    <property type="entry name" value="GST_N"/>
    <property type="match status" value="1"/>
</dbReference>
<accession>A0A6P8J0A8</accession>
<evidence type="ECO:0000259" key="1">
    <source>
        <dbReference type="PROSITE" id="PS50404"/>
    </source>
</evidence>
<dbReference type="CDD" id="cd03192">
    <property type="entry name" value="GST_C_Sigma_like"/>
    <property type="match status" value="1"/>
</dbReference>
<dbReference type="RefSeq" id="XP_031572873.1">
    <property type="nucleotide sequence ID" value="XM_031717013.1"/>
</dbReference>
<dbReference type="PROSITE" id="PS50404">
    <property type="entry name" value="GST_NTER"/>
    <property type="match status" value="1"/>
</dbReference>
<reference evidence="4 5" key="1">
    <citation type="submission" date="2025-04" db="UniProtKB">
        <authorList>
            <consortium name="RefSeq"/>
        </authorList>
    </citation>
    <scope>IDENTIFICATION</scope>
    <source>
        <tissue evidence="4 5">Tentacle</tissue>
    </source>
</reference>
<dbReference type="InterPro" id="IPR036249">
    <property type="entry name" value="Thioredoxin-like_sf"/>
</dbReference>
<dbReference type="SFLD" id="SFLDG01205">
    <property type="entry name" value="AMPS.1"/>
    <property type="match status" value="1"/>
</dbReference>
<dbReference type="Gene3D" id="3.40.30.10">
    <property type="entry name" value="Glutaredoxin"/>
    <property type="match status" value="1"/>
</dbReference>
<dbReference type="Pfam" id="PF14497">
    <property type="entry name" value="GST_C_3"/>
    <property type="match status" value="1"/>
</dbReference>
<dbReference type="GO" id="GO:0006749">
    <property type="term" value="P:glutathione metabolic process"/>
    <property type="evidence" value="ECO:0007669"/>
    <property type="project" value="TreeGrafter"/>
</dbReference>
<dbReference type="RefSeq" id="XP_031572874.1">
    <property type="nucleotide sequence ID" value="XM_031717014.1"/>
</dbReference>
<dbReference type="AlphaFoldDB" id="A0A6P8J0A8"/>
<dbReference type="SUPFAM" id="SSF47616">
    <property type="entry name" value="GST C-terminal domain-like"/>
    <property type="match status" value="1"/>
</dbReference>
<protein>
    <submittedName>
        <fullName evidence="4">Hematopoietic prostaglandin D synthase-like isoform X1</fullName>
    </submittedName>
    <submittedName>
        <fullName evidence="5">Hematopoietic prostaglandin D synthase-like isoform X2</fullName>
    </submittedName>
</protein>